<keyword evidence="1" id="KW-0007">Acetylation</keyword>
<dbReference type="SUPFAM" id="SSF47027">
    <property type="entry name" value="Acyl-CoA binding protein"/>
    <property type="match status" value="1"/>
</dbReference>
<dbReference type="AlphaFoldDB" id="A0A9P0FKX9"/>
<evidence type="ECO:0000256" key="1">
    <source>
        <dbReference type="ARBA" id="ARBA00022990"/>
    </source>
</evidence>
<dbReference type="Proteomes" id="UP001154078">
    <property type="component" value="Chromosome 7"/>
</dbReference>
<dbReference type="InterPro" id="IPR035984">
    <property type="entry name" value="Acyl-CoA-binding_sf"/>
</dbReference>
<dbReference type="Gene3D" id="2.60.120.680">
    <property type="entry name" value="GOLD domain"/>
    <property type="match status" value="1"/>
</dbReference>
<evidence type="ECO:0000256" key="2">
    <source>
        <dbReference type="SAM" id="Coils"/>
    </source>
</evidence>
<dbReference type="Pfam" id="PF00887">
    <property type="entry name" value="ACBP"/>
    <property type="match status" value="1"/>
</dbReference>
<dbReference type="InterPro" id="IPR009038">
    <property type="entry name" value="GOLD_dom"/>
</dbReference>
<reference evidence="4" key="1">
    <citation type="submission" date="2021-12" db="EMBL/GenBank/DDBJ databases">
        <authorList>
            <person name="King R."/>
        </authorList>
    </citation>
    <scope>NUCLEOTIDE SEQUENCE</scope>
</reference>
<dbReference type="GO" id="GO:0000062">
    <property type="term" value="F:fatty-acyl-CoA binding"/>
    <property type="evidence" value="ECO:0007669"/>
    <property type="project" value="InterPro"/>
</dbReference>
<dbReference type="InterPro" id="IPR052269">
    <property type="entry name" value="Golgi-PI4KB_interaction"/>
</dbReference>
<dbReference type="Pfam" id="PF13897">
    <property type="entry name" value="GOLD_2"/>
    <property type="match status" value="1"/>
</dbReference>
<evidence type="ECO:0000313" key="5">
    <source>
        <dbReference type="Proteomes" id="UP001154078"/>
    </source>
</evidence>
<dbReference type="InterPro" id="IPR036598">
    <property type="entry name" value="GOLD_dom_sf"/>
</dbReference>
<dbReference type="InterPro" id="IPR014352">
    <property type="entry name" value="FERM/acyl-CoA-bd_prot_sf"/>
</dbReference>
<dbReference type="GO" id="GO:0000139">
    <property type="term" value="C:Golgi membrane"/>
    <property type="evidence" value="ECO:0007669"/>
    <property type="project" value="TreeGrafter"/>
</dbReference>
<accession>A0A9P0FKX9</accession>
<evidence type="ECO:0000259" key="3">
    <source>
        <dbReference type="PROSITE" id="PS51228"/>
    </source>
</evidence>
<keyword evidence="2" id="KW-0175">Coiled coil</keyword>
<dbReference type="InterPro" id="IPR000582">
    <property type="entry name" value="Acyl-CoA-binding_protein"/>
</dbReference>
<proteinExistence type="predicted"/>
<feature type="coiled-coil region" evidence="2">
    <location>
        <begin position="138"/>
        <end position="196"/>
    </location>
</feature>
<evidence type="ECO:0000313" key="4">
    <source>
        <dbReference type="EMBL" id="CAH0561008.1"/>
    </source>
</evidence>
<name>A0A9P0FKX9_BRAAE</name>
<keyword evidence="5" id="KW-1185">Reference proteome</keyword>
<dbReference type="Gene3D" id="1.20.80.10">
    <property type="match status" value="1"/>
</dbReference>
<dbReference type="PANTHER" id="PTHR22973:SF12">
    <property type="entry name" value="LD35087P"/>
    <property type="match status" value="1"/>
</dbReference>
<gene>
    <name evidence="4" type="ORF">MELIAE_LOCUS10648</name>
</gene>
<dbReference type="SUPFAM" id="SSF101576">
    <property type="entry name" value="Supernatant protein factor (SPF), C-terminal domain"/>
    <property type="match status" value="1"/>
</dbReference>
<dbReference type="PROSITE" id="PS51228">
    <property type="entry name" value="ACB_2"/>
    <property type="match status" value="1"/>
</dbReference>
<dbReference type="EMBL" id="OV121138">
    <property type="protein sequence ID" value="CAH0561008.1"/>
    <property type="molecule type" value="Genomic_DNA"/>
</dbReference>
<protein>
    <recommendedName>
        <fullName evidence="3">ACB domain-containing protein</fullName>
    </recommendedName>
</protein>
<organism evidence="4 5">
    <name type="scientific">Brassicogethes aeneus</name>
    <name type="common">Rape pollen beetle</name>
    <name type="synonym">Meligethes aeneus</name>
    <dbReference type="NCBI Taxonomy" id="1431903"/>
    <lineage>
        <taxon>Eukaryota</taxon>
        <taxon>Metazoa</taxon>
        <taxon>Ecdysozoa</taxon>
        <taxon>Arthropoda</taxon>
        <taxon>Hexapoda</taxon>
        <taxon>Insecta</taxon>
        <taxon>Pterygota</taxon>
        <taxon>Neoptera</taxon>
        <taxon>Endopterygota</taxon>
        <taxon>Coleoptera</taxon>
        <taxon>Polyphaga</taxon>
        <taxon>Cucujiformia</taxon>
        <taxon>Nitidulidae</taxon>
        <taxon>Meligethinae</taxon>
        <taxon>Brassicogethes</taxon>
    </lineage>
</organism>
<feature type="domain" description="ACB" evidence="3">
    <location>
        <begin position="43"/>
        <end position="136"/>
    </location>
</feature>
<dbReference type="FunFam" id="1.20.80.10:FF:000017">
    <property type="entry name" value="Golgi resident protein GCP60"/>
    <property type="match status" value="1"/>
</dbReference>
<dbReference type="PANTHER" id="PTHR22973">
    <property type="entry name" value="LD35087P"/>
    <property type="match status" value="1"/>
</dbReference>
<sequence length="350" mass="40721">MATDTDSSKLPESFSNLSINTQNGESLAEINKPIDSTKYGLPIKEVYRLAYNFYKEKEGKAVHFSYEDKLQLVAFAQQVLHGPLSEAIHKLPTLGTLDVVGKDRRDAWQKLGQLPSEEARAGFVDLLSRLCPLFVAYVEAHRTEMREKEKRLKQEEEKRLLEQQESIKKDQEQKLMQEQLDREEVIKRQIQQALNQQTYDQFRKYADQQYPGDPEKQGALIRQLQEQHYIQYMQQLHAAQREIKSIEPSEKWDKVQSKIATDENANSENEEVALMAPSMWTRPDMEVFKHAVSQADGEGVVRVGHGETVTVRVPTHPHGTRLFWEFATDHFDIGTVFFLEFNRFSWQMKY</sequence>